<accession>A0A6C0I2A1</accession>
<feature type="transmembrane region" description="Helical" evidence="1">
    <location>
        <begin position="248"/>
        <end position="264"/>
    </location>
</feature>
<evidence type="ECO:0000256" key="1">
    <source>
        <dbReference type="SAM" id="Phobius"/>
    </source>
</evidence>
<dbReference type="EMBL" id="MN740076">
    <property type="protein sequence ID" value="QHT86740.1"/>
    <property type="molecule type" value="Genomic_DNA"/>
</dbReference>
<keyword evidence="1" id="KW-0812">Transmembrane</keyword>
<feature type="transmembrane region" description="Helical" evidence="1">
    <location>
        <begin position="87"/>
        <end position="104"/>
    </location>
</feature>
<keyword evidence="1" id="KW-0472">Membrane</keyword>
<protein>
    <recommendedName>
        <fullName evidence="3">Fatty acid hydroxylase domain-containing protein</fullName>
    </recommendedName>
</protein>
<reference evidence="2" key="1">
    <citation type="journal article" date="2020" name="Nature">
        <title>Giant virus diversity and host interactions through global metagenomics.</title>
        <authorList>
            <person name="Schulz F."/>
            <person name="Roux S."/>
            <person name="Paez-Espino D."/>
            <person name="Jungbluth S."/>
            <person name="Walsh D.A."/>
            <person name="Denef V.J."/>
            <person name="McMahon K.D."/>
            <person name="Konstantinidis K.T."/>
            <person name="Eloe-Fadrosh E.A."/>
            <person name="Kyrpides N.C."/>
            <person name="Woyke T."/>
        </authorList>
    </citation>
    <scope>NUCLEOTIDE SEQUENCE</scope>
    <source>
        <strain evidence="2">GVMAG-M-3300023184-18</strain>
    </source>
</reference>
<feature type="transmembrane region" description="Helical" evidence="1">
    <location>
        <begin position="180"/>
        <end position="198"/>
    </location>
</feature>
<dbReference type="AlphaFoldDB" id="A0A6C0I2A1"/>
<name>A0A6C0I2A1_9ZZZZ</name>
<proteinExistence type="predicted"/>
<keyword evidence="1" id="KW-1133">Transmembrane helix</keyword>
<evidence type="ECO:0000313" key="2">
    <source>
        <dbReference type="EMBL" id="QHT86740.1"/>
    </source>
</evidence>
<sequence>MNDFKEIIKKKTKNKNKNKNKTCEEPESEKYTKCDSLNSRKIQDTQLHKDKLNSAFKESIKVNKWFYLSLGLCFYMFKQSNPDNTSYIILVISYIFIMMAGHIAHRISHNINFTDAYNKYKKNNVNPRIDNILLKFCRFLDFHAITHHDTTINKQTENILYEFINNVITQGGAIIIFVKLINYFIDFRVVILWALMYATTHNMNYLLTKPSTHRDHHLHDDTNYGIDIADILFDTKHDLDDIETHNHVSINLIIITLVIIYFYNK</sequence>
<organism evidence="2">
    <name type="scientific">viral metagenome</name>
    <dbReference type="NCBI Taxonomy" id="1070528"/>
    <lineage>
        <taxon>unclassified sequences</taxon>
        <taxon>metagenomes</taxon>
        <taxon>organismal metagenomes</taxon>
    </lineage>
</organism>
<evidence type="ECO:0008006" key="3">
    <source>
        <dbReference type="Google" id="ProtNLM"/>
    </source>
</evidence>